<evidence type="ECO:0000256" key="5">
    <source>
        <dbReference type="ARBA" id="ARBA00022692"/>
    </source>
</evidence>
<evidence type="ECO:0000256" key="2">
    <source>
        <dbReference type="ARBA" id="ARBA00022475"/>
    </source>
</evidence>
<dbReference type="GO" id="GO:0008610">
    <property type="term" value="P:lipid biosynthetic process"/>
    <property type="evidence" value="ECO:0007669"/>
    <property type="project" value="UniProtKB-ARBA"/>
</dbReference>
<protein>
    <submittedName>
        <fullName evidence="11">Glycosyltransferase family 39 protein</fullName>
        <ecNumber evidence="11">2.4.-.-</ecNumber>
    </submittedName>
</protein>
<evidence type="ECO:0000256" key="8">
    <source>
        <dbReference type="SAM" id="Phobius"/>
    </source>
</evidence>
<accession>A0ABD5UAM6</accession>
<feature type="transmembrane region" description="Helical" evidence="8">
    <location>
        <begin position="96"/>
        <end position="124"/>
    </location>
</feature>
<evidence type="ECO:0000259" key="9">
    <source>
        <dbReference type="Pfam" id="PF13231"/>
    </source>
</evidence>
<evidence type="ECO:0000313" key="11">
    <source>
        <dbReference type="EMBL" id="MFC6835878.1"/>
    </source>
</evidence>
<evidence type="ECO:0000313" key="12">
    <source>
        <dbReference type="Proteomes" id="UP001596406"/>
    </source>
</evidence>
<feature type="transmembrane region" description="Helical" evidence="8">
    <location>
        <begin position="131"/>
        <end position="148"/>
    </location>
</feature>
<evidence type="ECO:0000256" key="4">
    <source>
        <dbReference type="ARBA" id="ARBA00022679"/>
    </source>
</evidence>
<keyword evidence="2" id="KW-1003">Cell membrane</keyword>
<dbReference type="AlphaFoldDB" id="A0ABD5UAM6"/>
<dbReference type="Proteomes" id="UP001596406">
    <property type="component" value="Unassembled WGS sequence"/>
</dbReference>
<organism evidence="11 12">
    <name type="scientific">Halomarina ordinaria</name>
    <dbReference type="NCBI Taxonomy" id="3033939"/>
    <lineage>
        <taxon>Archaea</taxon>
        <taxon>Methanobacteriati</taxon>
        <taxon>Methanobacteriota</taxon>
        <taxon>Stenosarchaea group</taxon>
        <taxon>Halobacteria</taxon>
        <taxon>Halobacteriales</taxon>
        <taxon>Natronomonadaceae</taxon>
        <taxon>Halomarina</taxon>
    </lineage>
</organism>
<keyword evidence="6 8" id="KW-1133">Transmembrane helix</keyword>
<evidence type="ECO:0000256" key="7">
    <source>
        <dbReference type="ARBA" id="ARBA00023136"/>
    </source>
</evidence>
<feature type="transmembrane region" description="Helical" evidence="8">
    <location>
        <begin position="233"/>
        <end position="254"/>
    </location>
</feature>
<dbReference type="Pfam" id="PF13231">
    <property type="entry name" value="PMT_2"/>
    <property type="match status" value="1"/>
</dbReference>
<keyword evidence="7 8" id="KW-0472">Membrane</keyword>
<dbReference type="InterPro" id="IPR057168">
    <property type="entry name" value="DUF7846"/>
</dbReference>
<dbReference type="RefSeq" id="WP_304447573.1">
    <property type="nucleotide sequence ID" value="NZ_JARRAH010000001.1"/>
</dbReference>
<proteinExistence type="predicted"/>
<keyword evidence="12" id="KW-1185">Reference proteome</keyword>
<evidence type="ECO:0000256" key="6">
    <source>
        <dbReference type="ARBA" id="ARBA00022989"/>
    </source>
</evidence>
<sequence>MTNAGPVRRFAARRAWSLALCALAALAGLSVLLVARELFPYLTVNHDEGVYLQQAAMLLEGNLWLTTDHPGAFRPWFFVQDGARLYPKYSPVPSLLFAPGVAVGAPRVVLGLVAAGNVALVGLLVREAYDAPTGLLAAGVALATPFFVLISAAFLPYAPTTLLNLLFALGYVRMVRRGSYRYALLAGVAVGLAFFARPYTAVLFAAPFIVHALLTLVRVVRERGVRGASVVPTARLLTVVALLGTAGVAVTLAYNRVVTGEALLFPYQAFAPLDGPGFGYRRLLNHDVVYTPALALRTAGHLLWELATRWTVAPPVGTLLALVGLLTVRGEGEAGPEALPDRTLRLLFVGVAVSVVVGNVFFWGSFNVLADLGDPTDGFMSEFGPFYHFDLLLPLAAFGAAGARLLVRRGRAVLAARTDYLRLAALVVLVVSAPALVGAQVTALDGPVEEHAAETEKYRTGVEPVAEASFDRALVFVPRTYGPWLNHPFQTLRNGGSLSSGDVLYAQDRDAAGNFAVVDRYPERTLYRFTYQGEWGTDPEARVTPALQELSVREGERHAVETTVGTVGTPSTARLETAEGTATVPVEASGESATVEWALDDDGAAVGGESVPLAADGTETVALTVTFVQEGGSTLTYRQEVAVDASEGSVRILWPGKTSVCSLTTDCGREGTYLPDGDYVSGASVNTTVRTR</sequence>
<feature type="domain" description="DUF7846" evidence="10">
    <location>
        <begin position="473"/>
        <end position="640"/>
    </location>
</feature>
<evidence type="ECO:0000256" key="3">
    <source>
        <dbReference type="ARBA" id="ARBA00022676"/>
    </source>
</evidence>
<feature type="transmembrane region" description="Helical" evidence="8">
    <location>
        <begin position="312"/>
        <end position="332"/>
    </location>
</feature>
<dbReference type="GO" id="GO:0016757">
    <property type="term" value="F:glycosyltransferase activity"/>
    <property type="evidence" value="ECO:0007669"/>
    <property type="project" value="UniProtKB-KW"/>
</dbReference>
<gene>
    <name evidence="11" type="ORF">ACFQHK_05075</name>
</gene>
<name>A0ABD5UAM6_9EURY</name>
<dbReference type="Pfam" id="PF25230">
    <property type="entry name" value="DUF7846"/>
    <property type="match status" value="1"/>
</dbReference>
<keyword evidence="3 11" id="KW-0328">Glycosyltransferase</keyword>
<dbReference type="InterPro" id="IPR050297">
    <property type="entry name" value="LipidA_mod_glycosyltrf_83"/>
</dbReference>
<feature type="transmembrane region" description="Helical" evidence="8">
    <location>
        <begin position="419"/>
        <end position="437"/>
    </location>
</feature>
<feature type="transmembrane region" description="Helical" evidence="8">
    <location>
        <begin position="344"/>
        <end position="366"/>
    </location>
</feature>
<evidence type="ECO:0000259" key="10">
    <source>
        <dbReference type="Pfam" id="PF25230"/>
    </source>
</evidence>
<feature type="transmembrane region" description="Helical" evidence="8">
    <location>
        <begin position="386"/>
        <end position="407"/>
    </location>
</feature>
<dbReference type="InterPro" id="IPR038731">
    <property type="entry name" value="RgtA/B/C-like"/>
</dbReference>
<keyword evidence="5 8" id="KW-0812">Transmembrane</keyword>
<dbReference type="GO" id="GO:0005886">
    <property type="term" value="C:plasma membrane"/>
    <property type="evidence" value="ECO:0007669"/>
    <property type="project" value="UniProtKB-SubCell"/>
</dbReference>
<feature type="domain" description="Glycosyltransferase RgtA/B/C/D-like" evidence="9">
    <location>
        <begin position="112"/>
        <end position="224"/>
    </location>
</feature>
<dbReference type="PANTHER" id="PTHR33908">
    <property type="entry name" value="MANNOSYLTRANSFERASE YKCB-RELATED"/>
    <property type="match status" value="1"/>
</dbReference>
<comment type="caution">
    <text evidence="11">The sequence shown here is derived from an EMBL/GenBank/DDBJ whole genome shotgun (WGS) entry which is preliminary data.</text>
</comment>
<feature type="transmembrane region" description="Helical" evidence="8">
    <location>
        <begin position="179"/>
        <end position="196"/>
    </location>
</feature>
<feature type="transmembrane region" description="Helical" evidence="8">
    <location>
        <begin position="202"/>
        <end position="221"/>
    </location>
</feature>
<dbReference type="EMBL" id="JBHSXM010000001">
    <property type="protein sequence ID" value="MFC6835878.1"/>
    <property type="molecule type" value="Genomic_DNA"/>
</dbReference>
<comment type="subcellular location">
    <subcellularLocation>
        <location evidence="1">Cell membrane</location>
        <topology evidence="1">Multi-pass membrane protein</topology>
    </subcellularLocation>
</comment>
<dbReference type="PANTHER" id="PTHR33908:SF11">
    <property type="entry name" value="MEMBRANE PROTEIN"/>
    <property type="match status" value="1"/>
</dbReference>
<evidence type="ECO:0000256" key="1">
    <source>
        <dbReference type="ARBA" id="ARBA00004651"/>
    </source>
</evidence>
<dbReference type="EC" id="2.4.-.-" evidence="11"/>
<keyword evidence="4 11" id="KW-0808">Transferase</keyword>
<feature type="transmembrane region" description="Helical" evidence="8">
    <location>
        <begin position="154"/>
        <end position="172"/>
    </location>
</feature>
<reference evidence="11 12" key="1">
    <citation type="journal article" date="2019" name="Int. J. Syst. Evol. Microbiol.">
        <title>The Global Catalogue of Microorganisms (GCM) 10K type strain sequencing project: providing services to taxonomists for standard genome sequencing and annotation.</title>
        <authorList>
            <consortium name="The Broad Institute Genomics Platform"/>
            <consortium name="The Broad Institute Genome Sequencing Center for Infectious Disease"/>
            <person name="Wu L."/>
            <person name="Ma J."/>
        </authorList>
    </citation>
    <scope>NUCLEOTIDE SEQUENCE [LARGE SCALE GENOMIC DNA]</scope>
    <source>
        <strain evidence="11 12">PSRA2</strain>
    </source>
</reference>